<dbReference type="KEGG" id="cthr:CTHT_0068890"/>
<accession>G0SH66</accession>
<gene>
    <name evidence="4" type="ORF">CTHT_0068890</name>
</gene>
<dbReference type="AlphaFoldDB" id="G0SH66"/>
<dbReference type="HOGENOM" id="CLU_044137_1_2_1"/>
<dbReference type="STRING" id="759272.G0SH66"/>
<dbReference type="InterPro" id="IPR026928">
    <property type="entry name" value="FAX/IsoI-like"/>
</dbReference>
<reference evidence="4 5" key="1">
    <citation type="journal article" date="2011" name="Cell">
        <title>Insight into structure and assembly of the nuclear pore complex by utilizing the genome of a eukaryotic thermophile.</title>
        <authorList>
            <person name="Amlacher S."/>
            <person name="Sarges P."/>
            <person name="Flemming D."/>
            <person name="van Noort V."/>
            <person name="Kunze R."/>
            <person name="Devos D.P."/>
            <person name="Arumugam M."/>
            <person name="Bork P."/>
            <person name="Hurt E."/>
        </authorList>
    </citation>
    <scope>NUCLEOTIDE SEQUENCE [LARGE SCALE GENOMIC DNA]</scope>
    <source>
        <strain evidence="5">DSM 1495 / CBS 144.50 / IMI 039719</strain>
    </source>
</reference>
<dbReference type="GeneID" id="18260927"/>
<dbReference type="InterPro" id="IPR012336">
    <property type="entry name" value="Thioredoxin-like_fold"/>
</dbReference>
<name>G0SH66_CHATD</name>
<dbReference type="OMA" id="MEYAERI"/>
<protein>
    <recommendedName>
        <fullName evidence="3">Thioredoxin-like fold domain-containing protein</fullName>
    </recommendedName>
</protein>
<keyword evidence="5" id="KW-1185">Reference proteome</keyword>
<dbReference type="PANTHER" id="PTHR12289">
    <property type="entry name" value="METAXIN RELATED"/>
    <property type="match status" value="1"/>
</dbReference>
<evidence type="ECO:0000256" key="1">
    <source>
        <dbReference type="ARBA" id="ARBA00006475"/>
    </source>
</evidence>
<dbReference type="SFLD" id="SFLDG01180">
    <property type="entry name" value="SUF1"/>
    <property type="match status" value="1"/>
</dbReference>
<evidence type="ECO:0000313" key="4">
    <source>
        <dbReference type="EMBL" id="EGS17555.1"/>
    </source>
</evidence>
<dbReference type="Proteomes" id="UP000008066">
    <property type="component" value="Unassembled WGS sequence"/>
</dbReference>
<dbReference type="InterPro" id="IPR040079">
    <property type="entry name" value="Glutathione_S-Trfase"/>
</dbReference>
<dbReference type="SUPFAM" id="SSF52833">
    <property type="entry name" value="Thioredoxin-like"/>
    <property type="match status" value="1"/>
</dbReference>
<evidence type="ECO:0000256" key="2">
    <source>
        <dbReference type="ARBA" id="ARBA00007409"/>
    </source>
</evidence>
<feature type="domain" description="Thioredoxin-like fold" evidence="3">
    <location>
        <begin position="34"/>
        <end position="130"/>
    </location>
</feature>
<dbReference type="EMBL" id="GL988047">
    <property type="protein sequence ID" value="EGS17555.1"/>
    <property type="molecule type" value="Genomic_DNA"/>
</dbReference>
<proteinExistence type="inferred from homology"/>
<dbReference type="PANTHER" id="PTHR12289:SF41">
    <property type="entry name" value="FAILED AXON CONNECTIONS-RELATED"/>
    <property type="match status" value="1"/>
</dbReference>
<sequence length="271" mass="30884">MEGKEVSDTTVAQIKPEIILFRGFTWTLRHVWSPFVVKLEARLRFAGVPYKAAAGTPREAPRGKVPYIQLGNNPALIGDSTIIIRTLIDQGIMPDLNKELSGEDKARDLAIRALLEDKLYFFLVRERWEDNYYKMRDGVLEPLPYPVRMVVGYLVHRRTMEMLYGQGVLRYTKVEAAALRREIWEAIAEMLKESQSKLVLQGACHDILKPFWILGGQNPTEADAVVFGFIVSSLVCEAGPETANMIRSFPVLLQYATAIHDTYFNEYQGWK</sequence>
<dbReference type="InterPro" id="IPR036249">
    <property type="entry name" value="Thioredoxin-like_sf"/>
</dbReference>
<dbReference type="OrthoDB" id="5809458at2759"/>
<comment type="similarity">
    <text evidence="1">Belongs to the FAX family.</text>
</comment>
<evidence type="ECO:0000259" key="3">
    <source>
        <dbReference type="Pfam" id="PF17172"/>
    </source>
</evidence>
<dbReference type="InterPro" id="IPR050931">
    <property type="entry name" value="Mito_Protein_Transport_Metaxin"/>
</dbReference>
<dbReference type="RefSeq" id="XP_006697173.1">
    <property type="nucleotide sequence ID" value="XM_006697110.1"/>
</dbReference>
<organism evidence="5">
    <name type="scientific">Chaetomium thermophilum (strain DSM 1495 / CBS 144.50 / IMI 039719)</name>
    <name type="common">Thermochaetoides thermophila</name>
    <dbReference type="NCBI Taxonomy" id="759272"/>
    <lineage>
        <taxon>Eukaryota</taxon>
        <taxon>Fungi</taxon>
        <taxon>Dikarya</taxon>
        <taxon>Ascomycota</taxon>
        <taxon>Pezizomycotina</taxon>
        <taxon>Sordariomycetes</taxon>
        <taxon>Sordariomycetidae</taxon>
        <taxon>Sordariales</taxon>
        <taxon>Chaetomiaceae</taxon>
        <taxon>Thermochaetoides</taxon>
    </lineage>
</organism>
<comment type="similarity">
    <text evidence="2">Belongs to the GST superfamily.</text>
</comment>
<dbReference type="eggNOG" id="KOG4244">
    <property type="taxonomic scope" value="Eukaryota"/>
</dbReference>
<evidence type="ECO:0000313" key="5">
    <source>
        <dbReference type="Proteomes" id="UP000008066"/>
    </source>
</evidence>
<dbReference type="SFLD" id="SFLDS00019">
    <property type="entry name" value="Glutathione_Transferase_(cytos"/>
    <property type="match status" value="1"/>
</dbReference>
<dbReference type="Pfam" id="PF17172">
    <property type="entry name" value="GST_N_4"/>
    <property type="match status" value="1"/>
</dbReference>
<dbReference type="GO" id="GO:0005737">
    <property type="term" value="C:cytoplasm"/>
    <property type="evidence" value="ECO:0007669"/>
    <property type="project" value="TreeGrafter"/>
</dbReference>
<dbReference type="SFLD" id="SFLDG01200">
    <property type="entry name" value="SUF1.1"/>
    <property type="match status" value="1"/>
</dbReference>